<evidence type="ECO:0000256" key="1">
    <source>
        <dbReference type="ARBA" id="ARBA00007435"/>
    </source>
</evidence>
<feature type="domain" description="GIY-YIG" evidence="2">
    <location>
        <begin position="2"/>
        <end position="78"/>
    </location>
</feature>
<dbReference type="InterPro" id="IPR050190">
    <property type="entry name" value="UPF0213_domain"/>
</dbReference>
<dbReference type="PROSITE" id="PS50164">
    <property type="entry name" value="GIY_YIG"/>
    <property type="match status" value="1"/>
</dbReference>
<reference evidence="3 4" key="1">
    <citation type="journal article" date="2017" name="ISME J.">
        <title>Energy and carbon metabolisms in a deep terrestrial subsurface fluid microbial community.</title>
        <authorList>
            <person name="Momper L."/>
            <person name="Jungbluth S.P."/>
            <person name="Lee M.D."/>
            <person name="Amend J.P."/>
        </authorList>
    </citation>
    <scope>NUCLEOTIDE SEQUENCE [LARGE SCALE GENOMIC DNA]</scope>
    <source>
        <strain evidence="3">SURF_29</strain>
    </source>
</reference>
<comment type="similarity">
    <text evidence="1">Belongs to the UPF0213 family.</text>
</comment>
<dbReference type="SUPFAM" id="SSF82771">
    <property type="entry name" value="GIY-YIG endonuclease"/>
    <property type="match status" value="1"/>
</dbReference>
<dbReference type="InterPro" id="IPR000305">
    <property type="entry name" value="GIY-YIG_endonuc"/>
</dbReference>
<evidence type="ECO:0000259" key="2">
    <source>
        <dbReference type="PROSITE" id="PS50164"/>
    </source>
</evidence>
<name>A0A419DEM4_9BACT</name>
<proteinExistence type="inferred from homology"/>
<comment type="caution">
    <text evidence="3">The sequence shown here is derived from an EMBL/GenBank/DDBJ whole genome shotgun (WGS) entry which is preliminary data.</text>
</comment>
<dbReference type="Proteomes" id="UP000285655">
    <property type="component" value="Unassembled WGS sequence"/>
</dbReference>
<dbReference type="InterPro" id="IPR035901">
    <property type="entry name" value="GIY-YIG_endonuc_sf"/>
</dbReference>
<dbReference type="EMBL" id="QZJW01000017">
    <property type="protein sequence ID" value="RJO61573.1"/>
    <property type="molecule type" value="Genomic_DNA"/>
</dbReference>
<dbReference type="PANTHER" id="PTHR34477">
    <property type="entry name" value="UPF0213 PROTEIN YHBQ"/>
    <property type="match status" value="1"/>
</dbReference>
<accession>A0A419DEM4</accession>
<gene>
    <name evidence="3" type="ORF">C4544_02465</name>
</gene>
<protein>
    <submittedName>
        <fullName evidence="3">GIY-YIG nuclease family protein</fullName>
    </submittedName>
</protein>
<dbReference type="CDD" id="cd10448">
    <property type="entry name" value="GIY-YIG_unchar_3"/>
    <property type="match status" value="1"/>
</dbReference>
<evidence type="ECO:0000313" key="4">
    <source>
        <dbReference type="Proteomes" id="UP000285655"/>
    </source>
</evidence>
<dbReference type="Pfam" id="PF01541">
    <property type="entry name" value="GIY-YIG"/>
    <property type="match status" value="1"/>
</dbReference>
<dbReference type="PANTHER" id="PTHR34477:SF5">
    <property type="entry name" value="BSL5627 PROTEIN"/>
    <property type="match status" value="1"/>
</dbReference>
<dbReference type="AlphaFoldDB" id="A0A419DEM4"/>
<evidence type="ECO:0000313" key="3">
    <source>
        <dbReference type="EMBL" id="RJO61573.1"/>
    </source>
</evidence>
<organism evidence="3 4">
    <name type="scientific">candidate division WS5 bacterium</name>
    <dbReference type="NCBI Taxonomy" id="2093353"/>
    <lineage>
        <taxon>Bacteria</taxon>
        <taxon>candidate division WS5</taxon>
    </lineage>
</organism>
<sequence length="98" mass="11690">MKTYFVYIMQSNNGNAMYIGVTNDLVRRCYEHKSDLINGFTKRYKCKKLVYFEQTESVESAITREKQLKKWSRKKKEALIMRSNPEFLDLSTTLEMTE</sequence>
<dbReference type="Gene3D" id="3.40.1440.10">
    <property type="entry name" value="GIY-YIG endonuclease"/>
    <property type="match status" value="1"/>
</dbReference>